<evidence type="ECO:0000313" key="2">
    <source>
        <dbReference type="Proteomes" id="UP000499080"/>
    </source>
</evidence>
<evidence type="ECO:0000313" key="1">
    <source>
        <dbReference type="EMBL" id="GBM53242.1"/>
    </source>
</evidence>
<sequence>MESSWVWRSLRLEGYWETEVNPHHGSSMKPTKQIRKLVHEKSNLCSEEQMCLRGGDNAEGEIILARPVCAGVDSRAERMRPGSAGLADRMNH</sequence>
<organism evidence="1 2">
    <name type="scientific">Araneus ventricosus</name>
    <name type="common">Orbweaver spider</name>
    <name type="synonym">Epeira ventricosa</name>
    <dbReference type="NCBI Taxonomy" id="182803"/>
    <lineage>
        <taxon>Eukaryota</taxon>
        <taxon>Metazoa</taxon>
        <taxon>Ecdysozoa</taxon>
        <taxon>Arthropoda</taxon>
        <taxon>Chelicerata</taxon>
        <taxon>Arachnida</taxon>
        <taxon>Araneae</taxon>
        <taxon>Araneomorphae</taxon>
        <taxon>Entelegynae</taxon>
        <taxon>Araneoidea</taxon>
        <taxon>Araneidae</taxon>
        <taxon>Araneus</taxon>
    </lineage>
</organism>
<comment type="caution">
    <text evidence="1">The sequence shown here is derived from an EMBL/GenBank/DDBJ whole genome shotgun (WGS) entry which is preliminary data.</text>
</comment>
<accession>A0A4Y2GHB4</accession>
<dbReference type="EMBL" id="BGPR01001410">
    <property type="protein sequence ID" value="GBM53242.1"/>
    <property type="molecule type" value="Genomic_DNA"/>
</dbReference>
<dbReference type="AlphaFoldDB" id="A0A4Y2GHB4"/>
<gene>
    <name evidence="1" type="ORF">AVEN_14256_1</name>
</gene>
<dbReference type="Proteomes" id="UP000499080">
    <property type="component" value="Unassembled WGS sequence"/>
</dbReference>
<keyword evidence="2" id="KW-1185">Reference proteome</keyword>
<name>A0A4Y2GHB4_ARAVE</name>
<proteinExistence type="predicted"/>
<reference evidence="1 2" key="1">
    <citation type="journal article" date="2019" name="Sci. Rep.">
        <title>Orb-weaving spider Araneus ventricosus genome elucidates the spidroin gene catalogue.</title>
        <authorList>
            <person name="Kono N."/>
            <person name="Nakamura H."/>
            <person name="Ohtoshi R."/>
            <person name="Moran D.A.P."/>
            <person name="Shinohara A."/>
            <person name="Yoshida Y."/>
            <person name="Fujiwara M."/>
            <person name="Mori M."/>
            <person name="Tomita M."/>
            <person name="Arakawa K."/>
        </authorList>
    </citation>
    <scope>NUCLEOTIDE SEQUENCE [LARGE SCALE GENOMIC DNA]</scope>
</reference>
<protein>
    <submittedName>
        <fullName evidence="1">Uncharacterized protein</fullName>
    </submittedName>
</protein>